<organism evidence="1 2">
    <name type="scientific">Tectimicrobiota bacterium</name>
    <dbReference type="NCBI Taxonomy" id="2528274"/>
    <lineage>
        <taxon>Bacteria</taxon>
        <taxon>Pseudomonadati</taxon>
        <taxon>Nitrospinota/Tectimicrobiota group</taxon>
        <taxon>Candidatus Tectimicrobiota</taxon>
    </lineage>
</organism>
<accession>A0A933GM15</accession>
<evidence type="ECO:0000313" key="2">
    <source>
        <dbReference type="Proteomes" id="UP000772181"/>
    </source>
</evidence>
<name>A0A933GM15_UNCTE</name>
<evidence type="ECO:0000313" key="1">
    <source>
        <dbReference type="EMBL" id="MBI4596082.1"/>
    </source>
</evidence>
<dbReference type="Proteomes" id="UP000772181">
    <property type="component" value="Unassembled WGS sequence"/>
</dbReference>
<reference evidence="1" key="1">
    <citation type="submission" date="2020-07" db="EMBL/GenBank/DDBJ databases">
        <title>Huge and variable diversity of episymbiotic CPR bacteria and DPANN archaea in groundwater ecosystems.</title>
        <authorList>
            <person name="He C.Y."/>
            <person name="Keren R."/>
            <person name="Whittaker M."/>
            <person name="Farag I.F."/>
            <person name="Doudna J."/>
            <person name="Cate J.H.D."/>
            <person name="Banfield J.F."/>
        </authorList>
    </citation>
    <scope>NUCLEOTIDE SEQUENCE</scope>
    <source>
        <strain evidence="1">NC_groundwater_1482_Ag_S-0.65um_47_24</strain>
    </source>
</reference>
<proteinExistence type="predicted"/>
<gene>
    <name evidence="1" type="ORF">HY730_06855</name>
</gene>
<evidence type="ECO:0008006" key="3">
    <source>
        <dbReference type="Google" id="ProtNLM"/>
    </source>
</evidence>
<dbReference type="PANTHER" id="PTHR35446">
    <property type="entry name" value="SI:CH211-175M2.5"/>
    <property type="match status" value="1"/>
</dbReference>
<dbReference type="Gene3D" id="1.20.1290.10">
    <property type="entry name" value="AhpD-like"/>
    <property type="match status" value="1"/>
</dbReference>
<comment type="caution">
    <text evidence="1">The sequence shown here is derived from an EMBL/GenBank/DDBJ whole genome shotgun (WGS) entry which is preliminary data.</text>
</comment>
<dbReference type="EMBL" id="JACQWF010000306">
    <property type="protein sequence ID" value="MBI4596082.1"/>
    <property type="molecule type" value="Genomic_DNA"/>
</dbReference>
<sequence>MVCGDHDLVKQLKTDPDNAKLGPQDRRMIDFALKLTREPAGVSRDDIEALKQSGFSEEQIVDIVLIICTFNFMDRLADGLGLELDPEMEKLVEKNKDR</sequence>
<protein>
    <recommendedName>
        <fullName evidence="3">Peroxidase</fullName>
    </recommendedName>
</protein>
<dbReference type="InterPro" id="IPR029032">
    <property type="entry name" value="AhpD-like"/>
</dbReference>
<dbReference type="AlphaFoldDB" id="A0A933GM15"/>
<dbReference type="SUPFAM" id="SSF69118">
    <property type="entry name" value="AhpD-like"/>
    <property type="match status" value="1"/>
</dbReference>
<dbReference type="PANTHER" id="PTHR35446:SF2">
    <property type="entry name" value="CARBOXYMUCONOLACTONE DECARBOXYLASE-LIKE DOMAIN-CONTAINING PROTEIN"/>
    <property type="match status" value="1"/>
</dbReference>